<organism evidence="9 10">
    <name type="scientific">Salegentibacter flavus</name>
    <dbReference type="NCBI Taxonomy" id="287099"/>
    <lineage>
        <taxon>Bacteria</taxon>
        <taxon>Pseudomonadati</taxon>
        <taxon>Bacteroidota</taxon>
        <taxon>Flavobacteriia</taxon>
        <taxon>Flavobacteriales</taxon>
        <taxon>Flavobacteriaceae</taxon>
        <taxon>Salegentibacter</taxon>
    </lineage>
</organism>
<dbReference type="InterPro" id="IPR033985">
    <property type="entry name" value="SusD-like_N"/>
</dbReference>
<keyword evidence="4" id="KW-0472">Membrane</keyword>
<evidence type="ECO:0000313" key="10">
    <source>
        <dbReference type="Proteomes" id="UP000199153"/>
    </source>
</evidence>
<protein>
    <submittedName>
        <fullName evidence="9">SusD family protein</fullName>
    </submittedName>
</protein>
<evidence type="ECO:0000256" key="6">
    <source>
        <dbReference type="SAM" id="SignalP"/>
    </source>
</evidence>
<dbReference type="PROSITE" id="PS51257">
    <property type="entry name" value="PROKAR_LIPOPROTEIN"/>
    <property type="match status" value="1"/>
</dbReference>
<feature type="signal peptide" evidence="6">
    <location>
        <begin position="1"/>
        <end position="20"/>
    </location>
</feature>
<evidence type="ECO:0000259" key="8">
    <source>
        <dbReference type="Pfam" id="PF14322"/>
    </source>
</evidence>
<dbReference type="EMBL" id="FOVL01000007">
    <property type="protein sequence ID" value="SFN53292.1"/>
    <property type="molecule type" value="Genomic_DNA"/>
</dbReference>
<evidence type="ECO:0000256" key="5">
    <source>
        <dbReference type="ARBA" id="ARBA00023237"/>
    </source>
</evidence>
<keyword evidence="10" id="KW-1185">Reference proteome</keyword>
<feature type="domain" description="RagB/SusD" evidence="7">
    <location>
        <begin position="255"/>
        <end position="416"/>
    </location>
</feature>
<dbReference type="CDD" id="cd08977">
    <property type="entry name" value="SusD"/>
    <property type="match status" value="1"/>
</dbReference>
<dbReference type="InterPro" id="IPR011990">
    <property type="entry name" value="TPR-like_helical_dom_sf"/>
</dbReference>
<dbReference type="Proteomes" id="UP000199153">
    <property type="component" value="Unassembled WGS sequence"/>
</dbReference>
<evidence type="ECO:0000256" key="1">
    <source>
        <dbReference type="ARBA" id="ARBA00004442"/>
    </source>
</evidence>
<feature type="chain" id="PRO_5011630429" evidence="6">
    <location>
        <begin position="21"/>
        <end position="452"/>
    </location>
</feature>
<dbReference type="InterPro" id="IPR012944">
    <property type="entry name" value="SusD_RagB_dom"/>
</dbReference>
<dbReference type="SUPFAM" id="SSF48452">
    <property type="entry name" value="TPR-like"/>
    <property type="match status" value="1"/>
</dbReference>
<proteinExistence type="inferred from homology"/>
<dbReference type="Pfam" id="PF14322">
    <property type="entry name" value="SusD-like_3"/>
    <property type="match status" value="1"/>
</dbReference>
<keyword evidence="5" id="KW-0998">Cell outer membrane</keyword>
<comment type="similarity">
    <text evidence="2">Belongs to the SusD family.</text>
</comment>
<evidence type="ECO:0000256" key="4">
    <source>
        <dbReference type="ARBA" id="ARBA00023136"/>
    </source>
</evidence>
<dbReference type="Pfam" id="PF07980">
    <property type="entry name" value="SusD_RagB"/>
    <property type="match status" value="1"/>
</dbReference>
<dbReference type="RefSeq" id="WP_139220605.1">
    <property type="nucleotide sequence ID" value="NZ_FOVL01000007.1"/>
</dbReference>
<reference evidence="9 10" key="1">
    <citation type="submission" date="2016-10" db="EMBL/GenBank/DDBJ databases">
        <authorList>
            <person name="de Groot N.N."/>
        </authorList>
    </citation>
    <scope>NUCLEOTIDE SEQUENCE [LARGE SCALE GENOMIC DNA]</scope>
    <source>
        <strain evidence="9 10">DSM 17794</strain>
    </source>
</reference>
<evidence type="ECO:0000256" key="2">
    <source>
        <dbReference type="ARBA" id="ARBA00006275"/>
    </source>
</evidence>
<evidence type="ECO:0000256" key="3">
    <source>
        <dbReference type="ARBA" id="ARBA00022729"/>
    </source>
</evidence>
<evidence type="ECO:0000259" key="7">
    <source>
        <dbReference type="Pfam" id="PF07980"/>
    </source>
</evidence>
<dbReference type="Gene3D" id="1.25.40.390">
    <property type="match status" value="1"/>
</dbReference>
<comment type="subcellular location">
    <subcellularLocation>
        <location evidence="1">Cell outer membrane</location>
    </subcellularLocation>
</comment>
<accession>A0A1I4ZST6</accession>
<keyword evidence="3 6" id="KW-0732">Signal</keyword>
<evidence type="ECO:0000313" key="9">
    <source>
        <dbReference type="EMBL" id="SFN53292.1"/>
    </source>
</evidence>
<gene>
    <name evidence="9" type="ORF">SAMN05660413_01491</name>
</gene>
<feature type="domain" description="SusD-like N-terminal" evidence="8">
    <location>
        <begin position="26"/>
        <end position="231"/>
    </location>
</feature>
<name>A0A1I4ZST6_9FLAO</name>
<sequence>MKKYMKINYILAFIALGLFSCDDNLNVEPEQNLSPEVATETPTNVKNILNNIYGTARSGDSYGGGIGLASELIGNDGDLSWNGTFVGPSEYNEKAMVADNGFVTDAWLNAYDMNNQANIVLANLEIFTDEDEKASVEGEAKFLRALAYFDLGRLFSKPYTPGEPNTQPGVPIILEPVLDATAVTYPARNTLDEVYAQVINDLSDAYNLLPSSNDYFANKYSAQALLARVYLEMGEYENARDAANDVILNSGAQLTSTFAEAFNNTQNSDEDLFAIQVTSQDASEHSWNVYWAGVDYGGRIGNPDVSVEEPHYEKYDDPEDDRANFFYTTTRGVATTKWQNQFGNISVLRLAEMYLIRAEANERLDTEEGATPLDDINRLRERANASTYDSVDLGLILAERQRELAFEGFALFEAKRLGYSINDIPSDADQLVLPVPLREIDANPELEQNPGY</sequence>
<dbReference type="STRING" id="287099.SAMN05660413_01491"/>
<dbReference type="AlphaFoldDB" id="A0A1I4ZST6"/>
<dbReference type="GO" id="GO:0009279">
    <property type="term" value="C:cell outer membrane"/>
    <property type="evidence" value="ECO:0007669"/>
    <property type="project" value="UniProtKB-SubCell"/>
</dbReference>
<dbReference type="OrthoDB" id="630434at2"/>